<reference evidence="1 2" key="1">
    <citation type="submission" date="2019-05" db="EMBL/GenBank/DDBJ databases">
        <title>Another draft genome of Portunus trituberculatus and its Hox gene families provides insights of decapod evolution.</title>
        <authorList>
            <person name="Jeong J.-H."/>
            <person name="Song I."/>
            <person name="Kim S."/>
            <person name="Choi T."/>
            <person name="Kim D."/>
            <person name="Ryu S."/>
            <person name="Kim W."/>
        </authorList>
    </citation>
    <scope>NUCLEOTIDE SEQUENCE [LARGE SCALE GENOMIC DNA]</scope>
    <source>
        <tissue evidence="1">Muscle</tissue>
    </source>
</reference>
<dbReference type="Proteomes" id="UP000324222">
    <property type="component" value="Unassembled WGS sequence"/>
</dbReference>
<keyword evidence="2" id="KW-1185">Reference proteome</keyword>
<accession>A0A5B7E4H3</accession>
<comment type="caution">
    <text evidence="1">The sequence shown here is derived from an EMBL/GenBank/DDBJ whole genome shotgun (WGS) entry which is preliminary data.</text>
</comment>
<dbReference type="EMBL" id="VSRR010001884">
    <property type="protein sequence ID" value="MPC28275.1"/>
    <property type="molecule type" value="Genomic_DNA"/>
</dbReference>
<proteinExistence type="predicted"/>
<evidence type="ECO:0000313" key="1">
    <source>
        <dbReference type="EMBL" id="MPC28275.1"/>
    </source>
</evidence>
<organism evidence="1 2">
    <name type="scientific">Portunus trituberculatus</name>
    <name type="common">Swimming crab</name>
    <name type="synonym">Neptunus trituberculatus</name>
    <dbReference type="NCBI Taxonomy" id="210409"/>
    <lineage>
        <taxon>Eukaryota</taxon>
        <taxon>Metazoa</taxon>
        <taxon>Ecdysozoa</taxon>
        <taxon>Arthropoda</taxon>
        <taxon>Crustacea</taxon>
        <taxon>Multicrustacea</taxon>
        <taxon>Malacostraca</taxon>
        <taxon>Eumalacostraca</taxon>
        <taxon>Eucarida</taxon>
        <taxon>Decapoda</taxon>
        <taxon>Pleocyemata</taxon>
        <taxon>Brachyura</taxon>
        <taxon>Eubrachyura</taxon>
        <taxon>Portunoidea</taxon>
        <taxon>Portunidae</taxon>
        <taxon>Portuninae</taxon>
        <taxon>Portunus</taxon>
    </lineage>
</organism>
<dbReference type="AlphaFoldDB" id="A0A5B7E4H3"/>
<evidence type="ECO:0000313" key="2">
    <source>
        <dbReference type="Proteomes" id="UP000324222"/>
    </source>
</evidence>
<protein>
    <submittedName>
        <fullName evidence="1">Uncharacterized protein</fullName>
    </submittedName>
</protein>
<name>A0A5B7E4H3_PORTR</name>
<sequence>MTLGTPAFSKSQQNTGEVIKCVSFPSLSLKKFSSQRPFLSRASDVSASLSSGAKALRKAFFVGEFMANGSSVSVRATRRPSHYPHQGVHAATSFIISILKPLSVWELEEI</sequence>
<gene>
    <name evidence="1" type="ORF">E2C01_021475</name>
</gene>